<proteinExistence type="predicted"/>
<protein>
    <submittedName>
        <fullName evidence="1">Uncharacterized protein</fullName>
    </submittedName>
</protein>
<comment type="caution">
    <text evidence="1">The sequence shown here is derived from an EMBL/GenBank/DDBJ whole genome shotgun (WGS) entry which is preliminary data.</text>
</comment>
<dbReference type="EMBL" id="JAGKHQ010000007">
    <property type="protein sequence ID" value="KAG7512376.1"/>
    <property type="molecule type" value="Genomic_DNA"/>
</dbReference>
<name>A0AAV6S4M8_SOLSE</name>
<accession>A0AAV6S4M8</accession>
<dbReference type="AlphaFoldDB" id="A0AAV6S4M8"/>
<evidence type="ECO:0000313" key="2">
    <source>
        <dbReference type="Proteomes" id="UP000693946"/>
    </source>
</evidence>
<evidence type="ECO:0000313" key="1">
    <source>
        <dbReference type="EMBL" id="KAG7512376.1"/>
    </source>
</evidence>
<dbReference type="Proteomes" id="UP000693946">
    <property type="component" value="Linkage Group LG15"/>
</dbReference>
<organism evidence="1 2">
    <name type="scientific">Solea senegalensis</name>
    <name type="common">Senegalese sole</name>
    <dbReference type="NCBI Taxonomy" id="28829"/>
    <lineage>
        <taxon>Eukaryota</taxon>
        <taxon>Metazoa</taxon>
        <taxon>Chordata</taxon>
        <taxon>Craniata</taxon>
        <taxon>Vertebrata</taxon>
        <taxon>Euteleostomi</taxon>
        <taxon>Actinopterygii</taxon>
        <taxon>Neopterygii</taxon>
        <taxon>Teleostei</taxon>
        <taxon>Neoteleostei</taxon>
        <taxon>Acanthomorphata</taxon>
        <taxon>Carangaria</taxon>
        <taxon>Pleuronectiformes</taxon>
        <taxon>Pleuronectoidei</taxon>
        <taxon>Soleidae</taxon>
        <taxon>Solea</taxon>
    </lineage>
</organism>
<sequence length="164" mass="18529">MRRVSPLVSYFVQGSVAALMITFPAEHLNNAVIAIHNVTIQLFGCGRLPLPFACRTLKYFVVFLNICYVAFWYSQASVESLLLWCVSNPISLSDQNDRAEANCGGLWTWNCDLNGMLLKGELVAEQSEGPRPHIFHFLSFIILTNQRFQSYDVLHQVYGVVVIL</sequence>
<reference evidence="1 2" key="1">
    <citation type="journal article" date="2021" name="Sci. Rep.">
        <title>Chromosome anchoring in Senegalese sole (Solea senegalensis) reveals sex-associated markers and genome rearrangements in flatfish.</title>
        <authorList>
            <person name="Guerrero-Cozar I."/>
            <person name="Gomez-Garrido J."/>
            <person name="Berbel C."/>
            <person name="Martinez-Blanch J.F."/>
            <person name="Alioto T."/>
            <person name="Claros M.G."/>
            <person name="Gagnaire P.A."/>
            <person name="Manchado M."/>
        </authorList>
    </citation>
    <scope>NUCLEOTIDE SEQUENCE [LARGE SCALE GENOMIC DNA]</scope>
    <source>
        <strain evidence="1">Sse05_10M</strain>
    </source>
</reference>
<keyword evidence="2" id="KW-1185">Reference proteome</keyword>
<gene>
    <name evidence="1" type="ORF">JOB18_027463</name>
</gene>